<gene>
    <name evidence="6" type="ORF">GGR06_002066</name>
</gene>
<evidence type="ECO:0000313" key="6">
    <source>
        <dbReference type="EMBL" id="MBB4044275.1"/>
    </source>
</evidence>
<evidence type="ECO:0000256" key="2">
    <source>
        <dbReference type="ARBA" id="ARBA00023180"/>
    </source>
</evidence>
<feature type="signal peptide" evidence="4">
    <location>
        <begin position="1"/>
        <end position="27"/>
    </location>
</feature>
<dbReference type="PANTHER" id="PTHR42970:SF1">
    <property type="entry name" value="PECTATE LYASE C-RELATED"/>
    <property type="match status" value="1"/>
</dbReference>
<evidence type="ECO:0000256" key="1">
    <source>
        <dbReference type="ARBA" id="ARBA00022723"/>
    </source>
</evidence>
<keyword evidence="4" id="KW-0732">Signal</keyword>
<evidence type="ECO:0000313" key="7">
    <source>
        <dbReference type="Proteomes" id="UP000560658"/>
    </source>
</evidence>
<dbReference type="SUPFAM" id="SSF51126">
    <property type="entry name" value="Pectin lyase-like"/>
    <property type="match status" value="1"/>
</dbReference>
<dbReference type="AlphaFoldDB" id="A0A840D6J3"/>
<proteinExistence type="predicted"/>
<keyword evidence="7" id="KW-1185">Reference proteome</keyword>
<dbReference type="Gene3D" id="2.160.20.10">
    <property type="entry name" value="Single-stranded right-handed beta-helix, Pectin lyase-like"/>
    <property type="match status" value="1"/>
</dbReference>
<evidence type="ECO:0000256" key="3">
    <source>
        <dbReference type="ARBA" id="ARBA00023239"/>
    </source>
</evidence>
<sequence length="513" mass="54664">MKNIFLSICKKAGILLIPCLSVATLFACVDKSGESDLNPVPPTNLADGSDGVDNSGGNSGGTGFPIFEGGGVLAFPYAEGYGRNATGGRGGEIYHVTNLNDSGEGSFRDAVSKSYRVIVFDVSGIIKLSSSPIVLKSNQTILGHTAPGDGVVLYGGRISASGASNLIVRYLRVRMGAAFSGDSDAMGIANGSNMIFDHCSITWGKDENFSINPDGKGTRPKDITIQNSIIGQGLQNHSCGGLIQTNTDEGITIYRNLYIDNKTRNPKVKGLNQFVNNVVYNWGSGAAYNMGGDSSGSSETAIEDNYFIVGLCNNWQNVAQVDGSIKVENVPMNPARPFTGGNADFSTYCVGNYYDKDKDGVLNGVEITEANWAEHCSGAPNFLAARASAHPVIKEHMNATDAYNWIVKSVGAVLPVRDEVDAFLIDELTSLGTKGTIIQKETDKTQFPLGGPGTIKTGTKLLDTDNDGMPDVFEDTWGLDKNDPSDALKKASNGWTNLENYAFSLEYPAKYVK</sequence>
<dbReference type="InterPro" id="IPR052063">
    <property type="entry name" value="Polysaccharide_Lyase_1"/>
</dbReference>
<dbReference type="InterPro" id="IPR011050">
    <property type="entry name" value="Pectin_lyase_fold/virulence"/>
</dbReference>
<keyword evidence="3 6" id="KW-0456">Lyase</keyword>
<dbReference type="EMBL" id="JACIER010000007">
    <property type="protein sequence ID" value="MBB4044275.1"/>
    <property type="molecule type" value="Genomic_DNA"/>
</dbReference>
<dbReference type="InterPro" id="IPR012334">
    <property type="entry name" value="Pectin_lyas_fold"/>
</dbReference>
<dbReference type="InterPro" id="IPR002022">
    <property type="entry name" value="Pec_lyase"/>
</dbReference>
<comment type="caution">
    <text evidence="6">The sequence shown here is derived from an EMBL/GenBank/DDBJ whole genome shotgun (WGS) entry which is preliminary data.</text>
</comment>
<dbReference type="PANTHER" id="PTHR42970">
    <property type="entry name" value="PECTATE LYASE C-RELATED"/>
    <property type="match status" value="1"/>
</dbReference>
<dbReference type="GO" id="GO:0046872">
    <property type="term" value="F:metal ion binding"/>
    <property type="evidence" value="ECO:0007669"/>
    <property type="project" value="UniProtKB-KW"/>
</dbReference>
<reference evidence="6" key="1">
    <citation type="submission" date="2020-08" db="EMBL/GenBank/DDBJ databases">
        <title>Genomic Encyclopedia of Type Strains, Phase IV (KMG-IV): sequencing the most valuable type-strain genomes for metagenomic binning, comparative biology and taxonomic classification.</title>
        <authorList>
            <person name="Goeker M."/>
        </authorList>
    </citation>
    <scope>NUCLEOTIDE SEQUENCE [LARGE SCALE GENOMIC DNA]</scope>
    <source>
        <strain evidence="6">DSM 105720</strain>
    </source>
</reference>
<protein>
    <submittedName>
        <fullName evidence="6">Pectate lyase</fullName>
    </submittedName>
</protein>
<keyword evidence="1" id="KW-0479">Metal-binding</keyword>
<dbReference type="GO" id="GO:0016829">
    <property type="term" value="F:lyase activity"/>
    <property type="evidence" value="ECO:0007669"/>
    <property type="project" value="UniProtKB-KW"/>
</dbReference>
<dbReference type="Proteomes" id="UP000560658">
    <property type="component" value="Unassembled WGS sequence"/>
</dbReference>
<dbReference type="PROSITE" id="PS51257">
    <property type="entry name" value="PROKAR_LIPOPROTEIN"/>
    <property type="match status" value="1"/>
</dbReference>
<evidence type="ECO:0000259" key="5">
    <source>
        <dbReference type="Pfam" id="PF00544"/>
    </source>
</evidence>
<name>A0A840D6J3_9BACE</name>
<dbReference type="Pfam" id="PF00544">
    <property type="entry name" value="Pectate_lyase_4"/>
    <property type="match status" value="1"/>
</dbReference>
<accession>A0A840D6J3</accession>
<keyword evidence="2" id="KW-0325">Glycoprotein</keyword>
<feature type="domain" description="Pectate lyase" evidence="5">
    <location>
        <begin position="127"/>
        <end position="332"/>
    </location>
</feature>
<dbReference type="RefSeq" id="WP_044163582.1">
    <property type="nucleotide sequence ID" value="NZ_JACIER010000007.1"/>
</dbReference>
<evidence type="ECO:0000256" key="4">
    <source>
        <dbReference type="SAM" id="SignalP"/>
    </source>
</evidence>
<feature type="chain" id="PRO_5032698333" evidence="4">
    <location>
        <begin position="28"/>
        <end position="513"/>
    </location>
</feature>
<organism evidence="6 7">
    <name type="scientific">Bacteroides reticulotermitis</name>
    <dbReference type="NCBI Taxonomy" id="1133319"/>
    <lineage>
        <taxon>Bacteria</taxon>
        <taxon>Pseudomonadati</taxon>
        <taxon>Bacteroidota</taxon>
        <taxon>Bacteroidia</taxon>
        <taxon>Bacteroidales</taxon>
        <taxon>Bacteroidaceae</taxon>
        <taxon>Bacteroides</taxon>
    </lineage>
</organism>